<dbReference type="GO" id="GO:0008608">
    <property type="term" value="P:attachment of spindle microtubules to kinetochore"/>
    <property type="evidence" value="ECO:0007669"/>
    <property type="project" value="InterPro"/>
</dbReference>
<evidence type="ECO:0000256" key="16">
    <source>
        <dbReference type="SAM" id="MobiDB-lite"/>
    </source>
</evidence>
<evidence type="ECO:0000256" key="1">
    <source>
        <dbReference type="ARBA" id="ARBA00004123"/>
    </source>
</evidence>
<dbReference type="PANTHER" id="PTHR28200:SF1">
    <property type="entry name" value="DASH COMPLEX SUBUNIT ASK1"/>
    <property type="match status" value="1"/>
</dbReference>
<dbReference type="AlphaFoldDB" id="A0A8H5H5L0"/>
<evidence type="ECO:0000256" key="6">
    <source>
        <dbReference type="ARBA" id="ARBA00022454"/>
    </source>
</evidence>
<keyword evidence="11" id="KW-0995">Kinetochore</keyword>
<evidence type="ECO:0000256" key="15">
    <source>
        <dbReference type="ARBA" id="ARBA00023328"/>
    </source>
</evidence>
<gene>
    <name evidence="17" type="ORF">D9757_008796</name>
</gene>
<comment type="caution">
    <text evidence="17">The sequence shown here is derived from an EMBL/GenBank/DDBJ whole genome shotgun (WGS) entry which is preliminary data.</text>
</comment>
<feature type="compositionally biased region" description="Polar residues" evidence="16">
    <location>
        <begin position="448"/>
        <end position="458"/>
    </location>
</feature>
<feature type="region of interest" description="Disordered" evidence="16">
    <location>
        <begin position="197"/>
        <end position="251"/>
    </location>
</feature>
<keyword evidence="8" id="KW-0132">Cell division</keyword>
<keyword evidence="9" id="KW-0493">Microtubule</keyword>
<keyword evidence="14" id="KW-0131">Cell cycle</keyword>
<dbReference type="Proteomes" id="UP000518752">
    <property type="component" value="Unassembled WGS sequence"/>
</dbReference>
<comment type="subcellular location">
    <subcellularLocation>
        <location evidence="3">Chromosome</location>
        <location evidence="3">Centromere</location>
        <location evidence="3">Kinetochore</location>
    </subcellularLocation>
    <subcellularLocation>
        <location evidence="2">Cytoplasm</location>
        <location evidence="2">Cytoskeleton</location>
        <location evidence="2">Spindle</location>
    </subcellularLocation>
    <subcellularLocation>
        <location evidence="1">Nucleus</location>
    </subcellularLocation>
</comment>
<dbReference type="GO" id="GO:0072686">
    <property type="term" value="C:mitotic spindle"/>
    <property type="evidence" value="ECO:0007669"/>
    <property type="project" value="InterPro"/>
</dbReference>
<dbReference type="GO" id="GO:0044732">
    <property type="term" value="C:mitotic spindle pole body"/>
    <property type="evidence" value="ECO:0007669"/>
    <property type="project" value="TreeGrafter"/>
</dbReference>
<evidence type="ECO:0000256" key="2">
    <source>
        <dbReference type="ARBA" id="ARBA00004186"/>
    </source>
</evidence>
<evidence type="ECO:0000256" key="10">
    <source>
        <dbReference type="ARBA" id="ARBA00022776"/>
    </source>
</evidence>
<dbReference type="GO" id="GO:0051301">
    <property type="term" value="P:cell division"/>
    <property type="evidence" value="ECO:0007669"/>
    <property type="project" value="UniProtKB-KW"/>
</dbReference>
<evidence type="ECO:0000256" key="9">
    <source>
        <dbReference type="ARBA" id="ARBA00022701"/>
    </source>
</evidence>
<dbReference type="OrthoDB" id="5573898at2759"/>
<dbReference type="InterPro" id="IPR013964">
    <property type="entry name" value="DASH_Ask1"/>
</dbReference>
<evidence type="ECO:0000313" key="17">
    <source>
        <dbReference type="EMBL" id="KAF5377142.1"/>
    </source>
</evidence>
<reference evidence="17 18" key="1">
    <citation type="journal article" date="2020" name="ISME J.">
        <title>Uncovering the hidden diversity of litter-decomposition mechanisms in mushroom-forming fungi.</title>
        <authorList>
            <person name="Floudas D."/>
            <person name="Bentzer J."/>
            <person name="Ahren D."/>
            <person name="Johansson T."/>
            <person name="Persson P."/>
            <person name="Tunlid A."/>
        </authorList>
    </citation>
    <scope>NUCLEOTIDE SEQUENCE [LARGE SCALE GENOMIC DNA]</scope>
    <source>
        <strain evidence="17 18">CBS 406.79</strain>
    </source>
</reference>
<feature type="compositionally biased region" description="Low complexity" evidence="16">
    <location>
        <begin position="434"/>
        <end position="447"/>
    </location>
</feature>
<evidence type="ECO:0000256" key="12">
    <source>
        <dbReference type="ARBA" id="ARBA00023212"/>
    </source>
</evidence>
<feature type="region of interest" description="Disordered" evidence="16">
    <location>
        <begin position="333"/>
        <end position="373"/>
    </location>
</feature>
<keyword evidence="15" id="KW-0137">Centromere</keyword>
<keyword evidence="13" id="KW-0539">Nucleus</keyword>
<dbReference type="EMBL" id="JAACJN010000085">
    <property type="protein sequence ID" value="KAF5377142.1"/>
    <property type="molecule type" value="Genomic_DNA"/>
</dbReference>
<organism evidence="17 18">
    <name type="scientific">Collybiopsis confluens</name>
    <dbReference type="NCBI Taxonomy" id="2823264"/>
    <lineage>
        <taxon>Eukaryota</taxon>
        <taxon>Fungi</taxon>
        <taxon>Dikarya</taxon>
        <taxon>Basidiomycota</taxon>
        <taxon>Agaricomycotina</taxon>
        <taxon>Agaricomycetes</taxon>
        <taxon>Agaricomycetidae</taxon>
        <taxon>Agaricales</taxon>
        <taxon>Marasmiineae</taxon>
        <taxon>Omphalotaceae</taxon>
        <taxon>Collybiopsis</taxon>
    </lineage>
</organism>
<sequence>MPDDRKPIPPNPPRWKPNPDPMSIEIPGLDTSASAQDQIEQIEQLITLKLQNIDENFAKVHNTLSTRILPAVKRYAVGTEPVREAAKFWVSFYEQAAQIRIPTFEDYDAATESSAVQTTEHASSLSDQEEDNNEEEQGTHYSIASAESSFAPGPFSSTPAAARLAHATAVDDTDASWSASIESPFIRLDREIRNFSQDADETDSSIAPGSPTPSKPASRTSIPSVRTRESFHPSQHTSTVGKGKGKAREQPEKSLLKDLLRQNIYTSGGITSPSPKKGKAKAYANSPIKDLNPFLPPGTNPSKWDGLVDLRDVSSSTSASVTTPVSKRFPTLSSYRRSASPTKYSSVVNDDDDDDDDSFDGLPPGMSPPVLISPARPIKSSIRLGQTPGKAAASRITKDIVANVQARHTYGQHQPAANVKPIRGLFNRGVLESDSSLSTMSSPPSMSKYNLSGMSSSGMVTDSSLESMMRQVGLRGSIEGISEPSPASTSRDVHGYGDILQLEPEIQSQLKQQESGGGYLTPMAPQYQPNPFYDDDDDDDDDDSDMINNTAHPSAAFLMLSQNRGPIGDVDDSFDDDDEDEEEVMAMRMALGMGMLGEVGTGDPDIMIPIHPFARMGVIEDDSFDDDDSFGDDMVMAQHHNQGIGMFSGQLEEETLFGVPPAERERRMSMAAAAASTGASMDGAGIGSSAQRVLVMHGGDLMDSDQLTEDLEKAAESPTPVPGGQSWNQR</sequence>
<keyword evidence="6" id="KW-0158">Chromosome</keyword>
<evidence type="ECO:0000256" key="11">
    <source>
        <dbReference type="ARBA" id="ARBA00022838"/>
    </source>
</evidence>
<feature type="region of interest" description="Disordered" evidence="16">
    <location>
        <begin position="434"/>
        <end position="458"/>
    </location>
</feature>
<keyword evidence="18" id="KW-1185">Reference proteome</keyword>
<feature type="compositionally biased region" description="Polar residues" evidence="16">
    <location>
        <begin position="333"/>
        <end position="348"/>
    </location>
</feature>
<comment type="similarity">
    <text evidence="4">Belongs to the DASH complex ASK1 family.</text>
</comment>
<evidence type="ECO:0000256" key="3">
    <source>
        <dbReference type="ARBA" id="ARBA00004629"/>
    </source>
</evidence>
<evidence type="ECO:0000256" key="4">
    <source>
        <dbReference type="ARBA" id="ARBA00010731"/>
    </source>
</evidence>
<feature type="region of interest" description="Disordered" evidence="16">
    <location>
        <begin position="1"/>
        <end position="34"/>
    </location>
</feature>
<evidence type="ECO:0000313" key="18">
    <source>
        <dbReference type="Proteomes" id="UP000518752"/>
    </source>
</evidence>
<dbReference type="GO" id="GO:0042729">
    <property type="term" value="C:DASH complex"/>
    <property type="evidence" value="ECO:0007669"/>
    <property type="project" value="InterPro"/>
</dbReference>
<protein>
    <recommendedName>
        <fullName evidence="5">DASH complex subunit ASK1</fullName>
    </recommendedName>
</protein>
<evidence type="ECO:0000256" key="14">
    <source>
        <dbReference type="ARBA" id="ARBA00023306"/>
    </source>
</evidence>
<accession>A0A8H5H5L0</accession>
<feature type="compositionally biased region" description="Polar residues" evidence="16">
    <location>
        <begin position="111"/>
        <end position="126"/>
    </location>
</feature>
<name>A0A8H5H5L0_9AGAR</name>
<evidence type="ECO:0000256" key="8">
    <source>
        <dbReference type="ARBA" id="ARBA00022618"/>
    </source>
</evidence>
<dbReference type="Pfam" id="PF08655">
    <property type="entry name" value="DASH_Ask1"/>
    <property type="match status" value="1"/>
</dbReference>
<evidence type="ECO:0000256" key="7">
    <source>
        <dbReference type="ARBA" id="ARBA00022490"/>
    </source>
</evidence>
<keyword evidence="10" id="KW-0498">Mitosis</keyword>
<proteinExistence type="inferred from homology"/>
<feature type="compositionally biased region" description="Acidic residues" evidence="16">
    <location>
        <begin position="349"/>
        <end position="359"/>
    </location>
</feature>
<feature type="compositionally biased region" description="Acidic residues" evidence="16">
    <location>
        <begin position="533"/>
        <end position="545"/>
    </location>
</feature>
<feature type="region of interest" description="Disordered" evidence="16">
    <location>
        <begin position="111"/>
        <end position="139"/>
    </location>
</feature>
<dbReference type="GO" id="GO:0005874">
    <property type="term" value="C:microtubule"/>
    <property type="evidence" value="ECO:0007669"/>
    <property type="project" value="UniProtKB-KW"/>
</dbReference>
<feature type="compositionally biased region" description="Polar residues" evidence="16">
    <location>
        <begin position="215"/>
        <end position="224"/>
    </location>
</feature>
<keyword evidence="12" id="KW-0206">Cytoskeleton</keyword>
<dbReference type="PANTHER" id="PTHR28200">
    <property type="entry name" value="DASH COMPLEX SUBUNIT ASK1"/>
    <property type="match status" value="1"/>
</dbReference>
<feature type="region of interest" description="Disordered" evidence="16">
    <location>
        <begin position="700"/>
        <end position="730"/>
    </location>
</feature>
<feature type="compositionally biased region" description="Acidic residues" evidence="16">
    <location>
        <begin position="127"/>
        <end position="136"/>
    </location>
</feature>
<feature type="region of interest" description="Disordered" evidence="16">
    <location>
        <begin position="509"/>
        <end position="549"/>
    </location>
</feature>
<keyword evidence="7" id="KW-0963">Cytoplasm</keyword>
<feature type="compositionally biased region" description="Pro residues" evidence="16">
    <location>
        <begin position="8"/>
        <end position="20"/>
    </location>
</feature>
<evidence type="ECO:0000256" key="5">
    <source>
        <dbReference type="ARBA" id="ARBA00014520"/>
    </source>
</evidence>
<evidence type="ECO:0000256" key="13">
    <source>
        <dbReference type="ARBA" id="ARBA00023242"/>
    </source>
</evidence>